<evidence type="ECO:0000259" key="6">
    <source>
        <dbReference type="Pfam" id="PF01794"/>
    </source>
</evidence>
<gene>
    <name evidence="7" type="ORF">Atai01_63670</name>
</gene>
<dbReference type="AlphaFoldDB" id="A0A9W6R6Q9"/>
<dbReference type="EMBL" id="BSTI01000018">
    <property type="protein sequence ID" value="GLY69748.1"/>
    <property type="molecule type" value="Genomic_DNA"/>
</dbReference>
<keyword evidence="4 5" id="KW-0472">Membrane</keyword>
<dbReference type="GO" id="GO:0016020">
    <property type="term" value="C:membrane"/>
    <property type="evidence" value="ECO:0007669"/>
    <property type="project" value="UniProtKB-SubCell"/>
</dbReference>
<evidence type="ECO:0000256" key="2">
    <source>
        <dbReference type="ARBA" id="ARBA00022692"/>
    </source>
</evidence>
<dbReference type="Pfam" id="PF01794">
    <property type="entry name" value="Ferric_reduct"/>
    <property type="match status" value="1"/>
</dbReference>
<feature type="transmembrane region" description="Helical" evidence="5">
    <location>
        <begin position="104"/>
        <end position="124"/>
    </location>
</feature>
<feature type="domain" description="Ferric oxidoreductase" evidence="6">
    <location>
        <begin position="24"/>
        <end position="143"/>
    </location>
</feature>
<feature type="transmembrane region" description="Helical" evidence="5">
    <location>
        <begin position="25"/>
        <end position="47"/>
    </location>
</feature>
<accession>A0A9W6R6Q9</accession>
<keyword evidence="2 5" id="KW-0812">Transmembrane</keyword>
<keyword evidence="8" id="KW-1185">Reference proteome</keyword>
<organism evidence="7 8">
    <name type="scientific">Amycolatopsis taiwanensis</name>
    <dbReference type="NCBI Taxonomy" id="342230"/>
    <lineage>
        <taxon>Bacteria</taxon>
        <taxon>Bacillati</taxon>
        <taxon>Actinomycetota</taxon>
        <taxon>Actinomycetes</taxon>
        <taxon>Pseudonocardiales</taxon>
        <taxon>Pseudonocardiaceae</taxon>
        <taxon>Amycolatopsis</taxon>
    </lineage>
</organism>
<comment type="subcellular location">
    <subcellularLocation>
        <location evidence="1">Membrane</location>
        <topology evidence="1">Multi-pass membrane protein</topology>
    </subcellularLocation>
</comment>
<evidence type="ECO:0000256" key="1">
    <source>
        <dbReference type="ARBA" id="ARBA00004141"/>
    </source>
</evidence>
<evidence type="ECO:0000256" key="4">
    <source>
        <dbReference type="ARBA" id="ARBA00023136"/>
    </source>
</evidence>
<keyword evidence="3 5" id="KW-1133">Transmembrane helix</keyword>
<reference evidence="7" key="1">
    <citation type="submission" date="2023-03" db="EMBL/GenBank/DDBJ databases">
        <title>Amycolatopsis taiwanensis NBRC 103393.</title>
        <authorList>
            <person name="Ichikawa N."/>
            <person name="Sato H."/>
            <person name="Tonouchi N."/>
        </authorList>
    </citation>
    <scope>NUCLEOTIDE SEQUENCE</scope>
    <source>
        <strain evidence="7">NBRC 103393</strain>
    </source>
</reference>
<evidence type="ECO:0000313" key="8">
    <source>
        <dbReference type="Proteomes" id="UP001165136"/>
    </source>
</evidence>
<evidence type="ECO:0000256" key="3">
    <source>
        <dbReference type="ARBA" id="ARBA00022989"/>
    </source>
</evidence>
<dbReference type="InterPro" id="IPR013130">
    <property type="entry name" value="Fe3_Rdtase_TM_dom"/>
</dbReference>
<dbReference type="Proteomes" id="UP001165136">
    <property type="component" value="Unassembled WGS sequence"/>
</dbReference>
<name>A0A9W6R6Q9_9PSEU</name>
<protein>
    <recommendedName>
        <fullName evidence="6">Ferric oxidoreductase domain-containing protein</fullName>
    </recommendedName>
</protein>
<comment type="caution">
    <text evidence="7">The sequence shown here is derived from an EMBL/GenBank/DDBJ whole genome shotgun (WGS) entry which is preliminary data.</text>
</comment>
<feature type="transmembrane region" description="Helical" evidence="5">
    <location>
        <begin position="159"/>
        <end position="181"/>
    </location>
</feature>
<feature type="transmembrane region" description="Helical" evidence="5">
    <location>
        <begin position="59"/>
        <end position="84"/>
    </location>
</feature>
<proteinExistence type="predicted"/>
<evidence type="ECO:0000313" key="7">
    <source>
        <dbReference type="EMBL" id="GLY69748.1"/>
    </source>
</evidence>
<feature type="transmembrane region" description="Helical" evidence="5">
    <location>
        <begin position="136"/>
        <end position="153"/>
    </location>
</feature>
<evidence type="ECO:0000256" key="5">
    <source>
        <dbReference type="SAM" id="Phobius"/>
    </source>
</evidence>
<dbReference type="RefSeq" id="WP_027947029.1">
    <property type="nucleotide sequence ID" value="NZ_BSTI01000018.1"/>
</dbReference>
<sequence length="196" mass="21497">MTVTFLAQASPDAGLRHVAQYSARLSYVFMCLTLCWGVLTATGWVRNITGRKALRGSHLALAMLTLAFGVVHALCFLFLSSGALSLAYETIPFFVPGALVRHELGIVGLELMLAIAITATLHRFTSYRRWLWLHRMAYAAVGLTAVHSLFGAIENGNLATDWLIGTTLLVPTVLLSVLRFVPTRALERIGLLEEQI</sequence>